<proteinExistence type="inferred from homology"/>
<dbReference type="FunFam" id="3.90.190.10:FF:000102">
    <property type="entry name" value="Receptor-type tyrosine-protein phosphatase"/>
    <property type="match status" value="1"/>
</dbReference>
<dbReference type="SUPFAM" id="SSF52799">
    <property type="entry name" value="(Phosphotyrosine protein) phosphatases II"/>
    <property type="match status" value="2"/>
</dbReference>
<dbReference type="PRINTS" id="PR00700">
    <property type="entry name" value="PRTYPHPHTASE"/>
</dbReference>
<feature type="domain" description="Tyrosine-protein phosphatase" evidence="7">
    <location>
        <begin position="101"/>
        <end position="311"/>
    </location>
</feature>
<feature type="domain" description="Tyrosine specific protein phosphatases" evidence="8">
    <location>
        <begin position="520"/>
        <end position="595"/>
    </location>
</feature>
<protein>
    <recommendedName>
        <fullName evidence="2">protein-tyrosine-phosphatase</fullName>
        <ecNumber evidence="2">3.1.3.48</ecNumber>
    </recommendedName>
</protein>
<dbReference type="SMART" id="SM00404">
    <property type="entry name" value="PTPc_motif"/>
    <property type="match status" value="2"/>
</dbReference>
<keyword evidence="10" id="KW-1185">Reference proteome</keyword>
<dbReference type="InterPro" id="IPR016130">
    <property type="entry name" value="Tyr_Pase_AS"/>
</dbReference>
<dbReference type="FunFam" id="3.90.190.10:FF:000185">
    <property type="entry name" value="Predicted protein"/>
    <property type="match status" value="1"/>
</dbReference>
<dbReference type="EC" id="3.1.3.48" evidence="2"/>
<dbReference type="PROSITE" id="PS50056">
    <property type="entry name" value="TYR_PHOSPHATASE_2"/>
    <property type="match status" value="2"/>
</dbReference>
<evidence type="ECO:0000256" key="6">
    <source>
        <dbReference type="SAM" id="MobiDB-lite"/>
    </source>
</evidence>
<dbReference type="PANTHER" id="PTHR19134:SF562">
    <property type="entry name" value="PROTEIN-TYROSINE-PHOSPHATASE"/>
    <property type="match status" value="1"/>
</dbReference>
<feature type="region of interest" description="Disordered" evidence="6">
    <location>
        <begin position="14"/>
        <end position="38"/>
    </location>
</feature>
<dbReference type="InterPro" id="IPR029021">
    <property type="entry name" value="Prot-tyrosine_phosphatase-like"/>
</dbReference>
<feature type="domain" description="Tyrosine specific protein phosphatases" evidence="8">
    <location>
        <begin position="229"/>
        <end position="302"/>
    </location>
</feature>
<sequence length="615" mass="71082">MTHDWIMMFDEPNSCNRRQPNNKRAYQEPTPNLPDQNVYAEIDKTREKKEKKTTKDDGAGYYNLNAIDPSTARTARNEVYYDFTIPKKPSQFAVKVTDFIDYVDERKHQNDAFGPEFRGSFEVKHYIAAQGPLQETLEDFWRMIWQEDVGKITMLTKLSEGRKVKCAQYWPEAGEPMEMGEITVKLIDTETFADFEIRTISVTKGKDNRNVIQYHFTSWPDKGIPTYASSLVHFRAKVLNTHSPRSGPILVHCSAGIGRTGTFIALDFLLQQAKDTGCDVFTCVEMLRRQRVNMVQTQEQYMFVHVALLEALMTPSSAIGASDFPQHYRELLEYDGDTKILKLENEFNTLNRTSPEIDDADFSQGKSSSRRKKNRYSNIIPVNGEMPIITPSSSEDQYINAVYLPAYREKNNFIITQMPLTNTIMDFWRLIHHQKVSTIVMLNTLDTKDENDLGVYWPTGNGSETFGDFKVDIVNTSVDEDGDMEIVNLSYTYKEQEPRTVRLFKAIFWPEDMTTPSSIRAFLKLIDTANLHHQRTKSTPIIVHCINGCEKSGLYCVLQVVLERLKLDQDVGIQQIIKQMRSRRPQIIPNFEQFQFCHDVVIEFMKQYDAYSNFQ</sequence>
<feature type="compositionally biased region" description="Polar residues" evidence="6">
    <location>
        <begin position="14"/>
        <end position="35"/>
    </location>
</feature>
<dbReference type="Gene3D" id="3.90.190.10">
    <property type="entry name" value="Protein tyrosine phosphatase superfamily"/>
    <property type="match status" value="2"/>
</dbReference>
<dbReference type="PROSITE" id="PS00383">
    <property type="entry name" value="TYR_PHOSPHATASE_1"/>
    <property type="match status" value="1"/>
</dbReference>
<gene>
    <name evidence="9" type="ORF">FSP39_017709</name>
</gene>
<evidence type="ECO:0000259" key="8">
    <source>
        <dbReference type="PROSITE" id="PS50056"/>
    </source>
</evidence>
<evidence type="ECO:0000313" key="9">
    <source>
        <dbReference type="EMBL" id="KAK3091173.1"/>
    </source>
</evidence>
<feature type="domain" description="Tyrosine-protein phosphatase" evidence="7">
    <location>
        <begin position="343"/>
        <end position="604"/>
    </location>
</feature>
<comment type="similarity">
    <text evidence="1">Belongs to the protein-tyrosine phosphatase family.</text>
</comment>
<dbReference type="SMART" id="SM00194">
    <property type="entry name" value="PTPc"/>
    <property type="match status" value="2"/>
</dbReference>
<accession>A0AA88XSZ5</accession>
<evidence type="ECO:0000256" key="2">
    <source>
        <dbReference type="ARBA" id="ARBA00013064"/>
    </source>
</evidence>
<dbReference type="GO" id="GO:0004725">
    <property type="term" value="F:protein tyrosine phosphatase activity"/>
    <property type="evidence" value="ECO:0007669"/>
    <property type="project" value="UniProtKB-EC"/>
</dbReference>
<dbReference type="AlphaFoldDB" id="A0AA88XSZ5"/>
<dbReference type="InterPro" id="IPR000387">
    <property type="entry name" value="Tyr_Pase_dom"/>
</dbReference>
<dbReference type="PANTHER" id="PTHR19134">
    <property type="entry name" value="RECEPTOR-TYPE TYROSINE-PROTEIN PHOSPHATASE"/>
    <property type="match status" value="1"/>
</dbReference>
<organism evidence="9 10">
    <name type="scientific">Pinctada imbricata</name>
    <name type="common">Atlantic pearl-oyster</name>
    <name type="synonym">Pinctada martensii</name>
    <dbReference type="NCBI Taxonomy" id="66713"/>
    <lineage>
        <taxon>Eukaryota</taxon>
        <taxon>Metazoa</taxon>
        <taxon>Spiralia</taxon>
        <taxon>Lophotrochozoa</taxon>
        <taxon>Mollusca</taxon>
        <taxon>Bivalvia</taxon>
        <taxon>Autobranchia</taxon>
        <taxon>Pteriomorphia</taxon>
        <taxon>Pterioida</taxon>
        <taxon>Pterioidea</taxon>
        <taxon>Pteriidae</taxon>
        <taxon>Pinctada</taxon>
    </lineage>
</organism>
<name>A0AA88XSZ5_PINIB</name>
<dbReference type="Pfam" id="PF00102">
    <property type="entry name" value="Y_phosphatase"/>
    <property type="match status" value="2"/>
</dbReference>
<keyword evidence="3" id="KW-0378">Hydrolase</keyword>
<evidence type="ECO:0000259" key="7">
    <source>
        <dbReference type="PROSITE" id="PS50055"/>
    </source>
</evidence>
<evidence type="ECO:0000256" key="5">
    <source>
        <dbReference type="ARBA" id="ARBA00051722"/>
    </source>
</evidence>
<evidence type="ECO:0000256" key="3">
    <source>
        <dbReference type="ARBA" id="ARBA00022801"/>
    </source>
</evidence>
<evidence type="ECO:0000256" key="4">
    <source>
        <dbReference type="ARBA" id="ARBA00022912"/>
    </source>
</evidence>
<comment type="catalytic activity">
    <reaction evidence="5">
        <text>O-phospho-L-tyrosyl-[protein] + H2O = L-tyrosyl-[protein] + phosphate</text>
        <dbReference type="Rhea" id="RHEA:10684"/>
        <dbReference type="Rhea" id="RHEA-COMP:10136"/>
        <dbReference type="Rhea" id="RHEA-COMP:20101"/>
        <dbReference type="ChEBI" id="CHEBI:15377"/>
        <dbReference type="ChEBI" id="CHEBI:43474"/>
        <dbReference type="ChEBI" id="CHEBI:46858"/>
        <dbReference type="ChEBI" id="CHEBI:61978"/>
        <dbReference type="EC" id="3.1.3.48"/>
    </reaction>
</comment>
<comment type="caution">
    <text evidence="9">The sequence shown here is derived from an EMBL/GenBank/DDBJ whole genome shotgun (WGS) entry which is preliminary data.</text>
</comment>
<dbReference type="InterPro" id="IPR050348">
    <property type="entry name" value="Protein-Tyr_Phosphatase"/>
</dbReference>
<dbReference type="InterPro" id="IPR000242">
    <property type="entry name" value="PTP_cat"/>
</dbReference>
<dbReference type="Proteomes" id="UP001186944">
    <property type="component" value="Unassembled WGS sequence"/>
</dbReference>
<dbReference type="InterPro" id="IPR003595">
    <property type="entry name" value="Tyr_Pase_cat"/>
</dbReference>
<dbReference type="EMBL" id="VSWD01000010">
    <property type="protein sequence ID" value="KAK3091173.1"/>
    <property type="molecule type" value="Genomic_DNA"/>
</dbReference>
<evidence type="ECO:0000313" key="10">
    <source>
        <dbReference type="Proteomes" id="UP001186944"/>
    </source>
</evidence>
<reference evidence="9" key="1">
    <citation type="submission" date="2019-08" db="EMBL/GenBank/DDBJ databases">
        <title>The improved chromosome-level genome for the pearl oyster Pinctada fucata martensii using PacBio sequencing and Hi-C.</title>
        <authorList>
            <person name="Zheng Z."/>
        </authorList>
    </citation>
    <scope>NUCLEOTIDE SEQUENCE</scope>
    <source>
        <strain evidence="9">ZZ-2019</strain>
        <tissue evidence="9">Adductor muscle</tissue>
    </source>
</reference>
<dbReference type="CDD" id="cd00047">
    <property type="entry name" value="PTPc"/>
    <property type="match status" value="1"/>
</dbReference>
<keyword evidence="4" id="KW-0904">Protein phosphatase</keyword>
<evidence type="ECO:0000256" key="1">
    <source>
        <dbReference type="ARBA" id="ARBA00009580"/>
    </source>
</evidence>
<feature type="region of interest" description="Disordered" evidence="6">
    <location>
        <begin position="354"/>
        <end position="375"/>
    </location>
</feature>
<dbReference type="PROSITE" id="PS50055">
    <property type="entry name" value="TYR_PHOSPHATASE_PTP"/>
    <property type="match status" value="2"/>
</dbReference>